<dbReference type="Proteomes" id="UP000321331">
    <property type="component" value="Unassembled WGS sequence"/>
</dbReference>
<protein>
    <submittedName>
        <fullName evidence="1">Uncharacterized protein</fullName>
    </submittedName>
</protein>
<evidence type="ECO:0000313" key="1">
    <source>
        <dbReference type="EMBL" id="TXC05626.1"/>
    </source>
</evidence>
<organism evidence="1 2">
    <name type="scientific">Fusarium oxysporum f. sp. cubense</name>
    <dbReference type="NCBI Taxonomy" id="61366"/>
    <lineage>
        <taxon>Eukaryota</taxon>
        <taxon>Fungi</taxon>
        <taxon>Dikarya</taxon>
        <taxon>Ascomycota</taxon>
        <taxon>Pezizomycotina</taxon>
        <taxon>Sordariomycetes</taxon>
        <taxon>Hypocreomycetidae</taxon>
        <taxon>Hypocreales</taxon>
        <taxon>Nectriaceae</taxon>
        <taxon>Fusarium</taxon>
        <taxon>Fusarium oxysporum species complex</taxon>
    </lineage>
</organism>
<sequence>KIMFATDPGSDGPGIKTEVIQFADAAGSLPELFQDSSEFWNLRGMKLFKARRRTPEPLDNGLRVLDHSRFIADALRRDLRLPKKPEAFEVPIIYGNPNPTSQFLDISQVGPISVTVKQNIPSSLARLGKPAIYIRDVFSFTMGTTHINACVLSTQVGRLSIKGRAFTAMAVELESADALVIKPVLCITITFISVILKFFGVLKAKPSDPLCVSLPSTQHLTLQLSIGRFRGLPPFPRGHPTGRFLSE</sequence>
<accession>A0A5C6T4M3</accession>
<name>A0A5C6T4M3_FUSOC</name>
<gene>
    <name evidence="1" type="ORF">FocTR4_00010378</name>
</gene>
<comment type="caution">
    <text evidence="1">The sequence shown here is derived from an EMBL/GenBank/DDBJ whole genome shotgun (WGS) entry which is preliminary data.</text>
</comment>
<reference evidence="1 2" key="1">
    <citation type="submission" date="2019-07" db="EMBL/GenBank/DDBJ databases">
        <title>The First High-Quality Draft Genome Sequence of the Causal Agent of the Current Panama Disease Epidemic.</title>
        <authorList>
            <person name="Warmington R.J."/>
            <person name="Kay W."/>
            <person name="Jeffries A."/>
            <person name="Bebber D."/>
            <person name="Moore K."/>
            <person name="Studholme D.J."/>
        </authorList>
    </citation>
    <scope>NUCLEOTIDE SEQUENCE [LARGE SCALE GENOMIC DNA]</scope>
    <source>
        <strain evidence="1 2">TR4</strain>
    </source>
</reference>
<proteinExistence type="predicted"/>
<evidence type="ECO:0000313" key="2">
    <source>
        <dbReference type="Proteomes" id="UP000321331"/>
    </source>
</evidence>
<dbReference type="EMBL" id="VMNF01000006">
    <property type="protein sequence ID" value="TXC05626.1"/>
    <property type="molecule type" value="Genomic_DNA"/>
</dbReference>
<feature type="non-terminal residue" evidence="1">
    <location>
        <position position="1"/>
    </location>
</feature>
<dbReference type="AlphaFoldDB" id="A0A5C6T4M3"/>